<dbReference type="RefSeq" id="WP_066421489.1">
    <property type="nucleotide sequence ID" value="NZ_CP018866.1"/>
</dbReference>
<accession>A0A223KM85</accession>
<organism evidence="1 2">
    <name type="scientific">Sutcliffiella cohnii</name>
    <dbReference type="NCBI Taxonomy" id="33932"/>
    <lineage>
        <taxon>Bacteria</taxon>
        <taxon>Bacillati</taxon>
        <taxon>Bacillota</taxon>
        <taxon>Bacilli</taxon>
        <taxon>Bacillales</taxon>
        <taxon>Bacillaceae</taxon>
        <taxon>Sutcliffiella</taxon>
    </lineage>
</organism>
<dbReference type="EMBL" id="CP018866">
    <property type="protein sequence ID" value="AST90619.1"/>
    <property type="molecule type" value="Genomic_DNA"/>
</dbReference>
<dbReference type="KEGG" id="bcoh:BC6307_04650"/>
<name>A0A223KM85_9BACI</name>
<keyword evidence="2" id="KW-1185">Reference proteome</keyword>
<sequence>MYKAQQLLRDAGIKKYKISMEKTDIRFAASIPPVQTLKVCKSDLIKAKEVVRQLKSKQKRSV</sequence>
<evidence type="ECO:0000313" key="1">
    <source>
        <dbReference type="EMBL" id="AST90619.1"/>
    </source>
</evidence>
<dbReference type="AlphaFoldDB" id="A0A223KM85"/>
<gene>
    <name evidence="1" type="ORF">BC6307_04650</name>
</gene>
<reference evidence="1 2" key="1">
    <citation type="submission" date="2016-12" db="EMBL/GenBank/DDBJ databases">
        <title>The whole genome sequencing and assembly of Bacillus cohnii DSM 6307T strain.</title>
        <authorList>
            <person name="Lee Y.-J."/>
            <person name="Yi H."/>
            <person name="Bahn Y.-S."/>
            <person name="Kim J.F."/>
            <person name="Lee D.-W."/>
        </authorList>
    </citation>
    <scope>NUCLEOTIDE SEQUENCE [LARGE SCALE GENOMIC DNA]</scope>
    <source>
        <strain evidence="1 2">DSM 6307</strain>
    </source>
</reference>
<evidence type="ECO:0000313" key="2">
    <source>
        <dbReference type="Proteomes" id="UP000215224"/>
    </source>
</evidence>
<evidence type="ECO:0008006" key="3">
    <source>
        <dbReference type="Google" id="ProtNLM"/>
    </source>
</evidence>
<proteinExistence type="predicted"/>
<protein>
    <recommendedName>
        <fullName evidence="3">DUF2007 domain-containing protein</fullName>
    </recommendedName>
</protein>
<dbReference type="Proteomes" id="UP000215224">
    <property type="component" value="Chromosome"/>
</dbReference>